<keyword evidence="2" id="KW-0963">Cytoplasm</keyword>
<dbReference type="InterPro" id="IPR037898">
    <property type="entry name" value="NudC_fam"/>
</dbReference>
<accession>A0A7S4MF94</accession>
<proteinExistence type="predicted"/>
<dbReference type="EMBL" id="HBKO01018245">
    <property type="protein sequence ID" value="CAE2218430.1"/>
    <property type="molecule type" value="Transcribed_RNA"/>
</dbReference>
<dbReference type="PROSITE" id="PS51203">
    <property type="entry name" value="CS"/>
    <property type="match status" value="1"/>
</dbReference>
<evidence type="ECO:0000256" key="1">
    <source>
        <dbReference type="ARBA" id="ARBA00004496"/>
    </source>
</evidence>
<dbReference type="GO" id="GO:0051082">
    <property type="term" value="F:unfolded protein binding"/>
    <property type="evidence" value="ECO:0007669"/>
    <property type="project" value="TreeGrafter"/>
</dbReference>
<comment type="subcellular location">
    <subcellularLocation>
        <location evidence="1">Cytoplasm</location>
    </subcellularLocation>
</comment>
<dbReference type="CDD" id="cd06467">
    <property type="entry name" value="p23_NUDC_like"/>
    <property type="match status" value="1"/>
</dbReference>
<feature type="compositionally biased region" description="Low complexity" evidence="3">
    <location>
        <begin position="5"/>
        <end position="15"/>
    </location>
</feature>
<dbReference type="PANTHER" id="PTHR12356:SF3">
    <property type="entry name" value="NUCLEAR MIGRATION PROTEIN NUDC"/>
    <property type="match status" value="1"/>
</dbReference>
<feature type="domain" description="CS" evidence="4">
    <location>
        <begin position="27"/>
        <end position="125"/>
    </location>
</feature>
<evidence type="ECO:0000256" key="3">
    <source>
        <dbReference type="SAM" id="MobiDB-lite"/>
    </source>
</evidence>
<dbReference type="AlphaFoldDB" id="A0A7S4MF94"/>
<feature type="region of interest" description="Disordered" evidence="3">
    <location>
        <begin position="5"/>
        <end position="35"/>
    </location>
</feature>
<dbReference type="Gene3D" id="2.60.40.790">
    <property type="match status" value="1"/>
</dbReference>
<dbReference type="GO" id="GO:0005737">
    <property type="term" value="C:cytoplasm"/>
    <property type="evidence" value="ECO:0007669"/>
    <property type="project" value="UniProtKB-SubCell"/>
</dbReference>
<dbReference type="InterPro" id="IPR007052">
    <property type="entry name" value="CS_dom"/>
</dbReference>
<dbReference type="InterPro" id="IPR008978">
    <property type="entry name" value="HSP20-like_chaperone"/>
</dbReference>
<sequence>MQAYAEHAEAAANGAPQLPPVNDKNGGETSWGSWEQTKPEVTAFVKLPPGVKPRDCNVKFSSTAIKVSVKGQPDPLLDDMLAAAVVADGCFWEISEGSMVITLEKELQAKACGREDKTGWWERVVQGDEPKETLYCDREPFMLGDMDDLKHENMRYHISQMIGTDDPGLDRGGAWDGTNN</sequence>
<dbReference type="GO" id="GO:0006457">
    <property type="term" value="P:protein folding"/>
    <property type="evidence" value="ECO:0007669"/>
    <property type="project" value="TreeGrafter"/>
</dbReference>
<reference evidence="5" key="1">
    <citation type="submission" date="2021-01" db="EMBL/GenBank/DDBJ databases">
        <authorList>
            <person name="Corre E."/>
            <person name="Pelletier E."/>
            <person name="Niang G."/>
            <person name="Scheremetjew M."/>
            <person name="Finn R."/>
            <person name="Kale V."/>
            <person name="Holt S."/>
            <person name="Cochrane G."/>
            <person name="Meng A."/>
            <person name="Brown T."/>
            <person name="Cohen L."/>
        </authorList>
    </citation>
    <scope>NUCLEOTIDE SEQUENCE</scope>
    <source>
        <strain evidence="5">UIO037</strain>
    </source>
</reference>
<evidence type="ECO:0000256" key="2">
    <source>
        <dbReference type="ARBA" id="ARBA00022490"/>
    </source>
</evidence>
<protein>
    <recommendedName>
        <fullName evidence="4">CS domain-containing protein</fullName>
    </recommendedName>
</protein>
<gene>
    <name evidence="5" type="ORF">CPOL0286_LOCUS8313</name>
</gene>
<organism evidence="5">
    <name type="scientific">Prymnesium polylepis</name>
    <dbReference type="NCBI Taxonomy" id="72548"/>
    <lineage>
        <taxon>Eukaryota</taxon>
        <taxon>Haptista</taxon>
        <taxon>Haptophyta</taxon>
        <taxon>Prymnesiophyceae</taxon>
        <taxon>Prymnesiales</taxon>
        <taxon>Prymnesiaceae</taxon>
        <taxon>Prymnesium</taxon>
    </lineage>
</organism>
<dbReference type="PANTHER" id="PTHR12356">
    <property type="entry name" value="NUCLEAR MOVEMENT PROTEIN NUDC"/>
    <property type="match status" value="1"/>
</dbReference>
<dbReference type="SUPFAM" id="SSF49764">
    <property type="entry name" value="HSP20-like chaperones"/>
    <property type="match status" value="1"/>
</dbReference>
<evidence type="ECO:0000259" key="4">
    <source>
        <dbReference type="PROSITE" id="PS51203"/>
    </source>
</evidence>
<name>A0A7S4MF94_9EUKA</name>
<dbReference type="Pfam" id="PF04969">
    <property type="entry name" value="CS"/>
    <property type="match status" value="1"/>
</dbReference>
<evidence type="ECO:0000313" key="5">
    <source>
        <dbReference type="EMBL" id="CAE2218430.1"/>
    </source>
</evidence>